<dbReference type="AlphaFoldDB" id="A0A9N9SYS3"/>
<keyword evidence="3" id="KW-1185">Reference proteome</keyword>
<reference evidence="2" key="1">
    <citation type="submission" date="2022-01" db="EMBL/GenBank/DDBJ databases">
        <authorList>
            <person name="King R."/>
        </authorList>
    </citation>
    <scope>NUCLEOTIDE SEQUENCE</scope>
</reference>
<feature type="chain" id="PRO_5040206367" evidence="1">
    <location>
        <begin position="22"/>
        <end position="148"/>
    </location>
</feature>
<evidence type="ECO:0000313" key="2">
    <source>
        <dbReference type="EMBL" id="CAG9832153.1"/>
    </source>
</evidence>
<feature type="signal peptide" evidence="1">
    <location>
        <begin position="1"/>
        <end position="21"/>
    </location>
</feature>
<dbReference type="EMBL" id="OU898278">
    <property type="protein sequence ID" value="CAG9832153.1"/>
    <property type="molecule type" value="Genomic_DNA"/>
</dbReference>
<gene>
    <name evidence="2" type="ORF">DIABBA_LOCUS5681</name>
</gene>
<organism evidence="2 3">
    <name type="scientific">Diabrotica balteata</name>
    <name type="common">Banded cucumber beetle</name>
    <dbReference type="NCBI Taxonomy" id="107213"/>
    <lineage>
        <taxon>Eukaryota</taxon>
        <taxon>Metazoa</taxon>
        <taxon>Ecdysozoa</taxon>
        <taxon>Arthropoda</taxon>
        <taxon>Hexapoda</taxon>
        <taxon>Insecta</taxon>
        <taxon>Pterygota</taxon>
        <taxon>Neoptera</taxon>
        <taxon>Endopterygota</taxon>
        <taxon>Coleoptera</taxon>
        <taxon>Polyphaga</taxon>
        <taxon>Cucujiformia</taxon>
        <taxon>Chrysomeloidea</taxon>
        <taxon>Chrysomelidae</taxon>
        <taxon>Galerucinae</taxon>
        <taxon>Diabroticina</taxon>
        <taxon>Diabroticites</taxon>
        <taxon>Diabrotica</taxon>
    </lineage>
</organism>
<keyword evidence="1" id="KW-0732">Signal</keyword>
<evidence type="ECO:0000256" key="1">
    <source>
        <dbReference type="SAM" id="SignalP"/>
    </source>
</evidence>
<evidence type="ECO:0000313" key="3">
    <source>
        <dbReference type="Proteomes" id="UP001153709"/>
    </source>
</evidence>
<sequence>MAAKLAFFFTFFLVAVYITEAVNVRNKTEAAVKEATETVHLHTADIKNQTENAAKEVHVHAVEIKNQTEHTAKEIAQAAEIPKNEQTAEQTIDGTIDKLKAGFEEFVDKVANNDLVKKTAQGIKDLGETIQQKGKEAIDKLTAETKTR</sequence>
<dbReference type="Proteomes" id="UP001153709">
    <property type="component" value="Chromosome 3"/>
</dbReference>
<name>A0A9N9SYS3_DIABA</name>
<accession>A0A9N9SYS3</accession>
<proteinExistence type="predicted"/>
<dbReference type="OrthoDB" id="6742238at2759"/>
<protein>
    <submittedName>
        <fullName evidence="2">Uncharacterized protein</fullName>
    </submittedName>
</protein>